<sequence length="297" mass="32745">MITKKSFLMLMIFSLFLCFSFVTDVHFAYADSLPSSASSSYYVTPSWTNSSTAYSQGQSVTPGYGGDVILDFGRQYYNGSTWGTYLPGTSYFVSDSQIQTIVHNFLTGYDSAHTQVIFAYIATNNDNVGWSQGSTTWTDAGTDWGALVDSTPPTINTAVGGGNDIESWYGTGFIAYGSDTVNWCNAYNSRTHMRMLNYGSDASSEYPSGWTKQQVYSVSWGLSDDLVMPEIYYNSQASQWQGIYDYNTNLYIWGTTSEYGYGGSLSWSDAWNALNNAITNDPTHPNSNDVQASATNI</sequence>
<name>I4DAU7_DESAJ</name>
<evidence type="ECO:0000313" key="2">
    <source>
        <dbReference type="EMBL" id="AFM42921.1"/>
    </source>
</evidence>
<dbReference type="Proteomes" id="UP000002892">
    <property type="component" value="Chromosome"/>
</dbReference>
<feature type="signal peptide" evidence="1">
    <location>
        <begin position="1"/>
        <end position="30"/>
    </location>
</feature>
<gene>
    <name evidence="2" type="ordered locus">Desaci_4056</name>
</gene>
<keyword evidence="3" id="KW-1185">Reference proteome</keyword>
<evidence type="ECO:0000256" key="1">
    <source>
        <dbReference type="SAM" id="SignalP"/>
    </source>
</evidence>
<keyword evidence="1" id="KW-0732">Signal</keyword>
<dbReference type="AlphaFoldDB" id="I4DAU7"/>
<evidence type="ECO:0000313" key="3">
    <source>
        <dbReference type="Proteomes" id="UP000002892"/>
    </source>
</evidence>
<dbReference type="OrthoDB" id="5181253at2"/>
<dbReference type="KEGG" id="dai:Desaci_4056"/>
<organism evidence="2 3">
    <name type="scientific">Desulfosporosinus acidiphilus (strain DSM 22704 / JCM 16185 / SJ4)</name>
    <dbReference type="NCBI Taxonomy" id="646529"/>
    <lineage>
        <taxon>Bacteria</taxon>
        <taxon>Bacillati</taxon>
        <taxon>Bacillota</taxon>
        <taxon>Clostridia</taxon>
        <taxon>Eubacteriales</taxon>
        <taxon>Desulfitobacteriaceae</taxon>
        <taxon>Desulfosporosinus</taxon>
    </lineage>
</organism>
<proteinExistence type="predicted"/>
<dbReference type="EMBL" id="CP003639">
    <property type="protein sequence ID" value="AFM42921.1"/>
    <property type="molecule type" value="Genomic_DNA"/>
</dbReference>
<protein>
    <submittedName>
        <fullName evidence="2">Uncharacterized protein</fullName>
    </submittedName>
</protein>
<reference evidence="2 3" key="1">
    <citation type="journal article" date="2012" name="J. Bacteriol.">
        <title>Complete genome sequences of Desulfosporosinus orientis DSM765T, Desulfosporosinus youngiae DSM17734T, Desulfosporosinus meridiei DSM13257T, and Desulfosporosinus acidiphilus DSM22704T.</title>
        <authorList>
            <person name="Pester M."/>
            <person name="Brambilla E."/>
            <person name="Alazard D."/>
            <person name="Rattei T."/>
            <person name="Weinmaier T."/>
            <person name="Han J."/>
            <person name="Lucas S."/>
            <person name="Lapidus A."/>
            <person name="Cheng J.F."/>
            <person name="Goodwin L."/>
            <person name="Pitluck S."/>
            <person name="Peters L."/>
            <person name="Ovchinnikova G."/>
            <person name="Teshima H."/>
            <person name="Detter J.C."/>
            <person name="Han C.S."/>
            <person name="Tapia R."/>
            <person name="Land M.L."/>
            <person name="Hauser L."/>
            <person name="Kyrpides N.C."/>
            <person name="Ivanova N.N."/>
            <person name="Pagani I."/>
            <person name="Huntmann M."/>
            <person name="Wei C.L."/>
            <person name="Davenport K.W."/>
            <person name="Daligault H."/>
            <person name="Chain P.S."/>
            <person name="Chen A."/>
            <person name="Mavromatis K."/>
            <person name="Markowitz V."/>
            <person name="Szeto E."/>
            <person name="Mikhailova N."/>
            <person name="Pati A."/>
            <person name="Wagner M."/>
            <person name="Woyke T."/>
            <person name="Ollivier B."/>
            <person name="Klenk H.P."/>
            <person name="Spring S."/>
            <person name="Loy A."/>
        </authorList>
    </citation>
    <scope>NUCLEOTIDE SEQUENCE [LARGE SCALE GENOMIC DNA]</scope>
    <source>
        <strain evidence="3">DSM 22704 / JCM 16185 / SJ4</strain>
    </source>
</reference>
<feature type="chain" id="PRO_5003688322" evidence="1">
    <location>
        <begin position="31"/>
        <end position="297"/>
    </location>
</feature>
<accession>I4DAU7</accession>
<dbReference type="HOGENOM" id="CLU_936037_0_0_9"/>